<dbReference type="AlphaFoldDB" id="A0AAE3H603"/>
<organism evidence="1 2">
    <name type="scientific">Lacihabitans soyangensis</name>
    <dbReference type="NCBI Taxonomy" id="869394"/>
    <lineage>
        <taxon>Bacteria</taxon>
        <taxon>Pseudomonadati</taxon>
        <taxon>Bacteroidota</taxon>
        <taxon>Cytophagia</taxon>
        <taxon>Cytophagales</taxon>
        <taxon>Leadbetterellaceae</taxon>
        <taxon>Lacihabitans</taxon>
    </lineage>
</organism>
<dbReference type="RefSeq" id="WP_255038527.1">
    <property type="nucleotide sequence ID" value="NZ_RJUF01000177.1"/>
</dbReference>
<gene>
    <name evidence="1" type="ORF">EGI31_18020</name>
</gene>
<comment type="caution">
    <text evidence="1">The sequence shown here is derived from an EMBL/GenBank/DDBJ whole genome shotgun (WGS) entry which is preliminary data.</text>
</comment>
<accession>A0AAE3H603</accession>
<name>A0AAE3H603_9BACT</name>
<keyword evidence="2" id="KW-1185">Reference proteome</keyword>
<reference evidence="1 2" key="1">
    <citation type="submission" date="2018-11" db="EMBL/GenBank/DDBJ databases">
        <title>Novel bacteria species description.</title>
        <authorList>
            <person name="Han J.-H."/>
        </authorList>
    </citation>
    <scope>NUCLEOTIDE SEQUENCE [LARGE SCALE GENOMIC DNA]</scope>
    <source>
        <strain evidence="1 2">KCTC23259</strain>
    </source>
</reference>
<sequence length="148" mass="16832">MPKRISLYITGLMFGMSITSYAQSVVYYPFNSILGLSTNPSKAVWLDVKFQTNSYFSSLSTDISPEINLKKTPKSITYLGGGVKMNYLNAIENNNILEGYFMNFGVRLMPFEKYKKVQIAFEISPYAGRKFDIGVFRTNFGIGYNFSR</sequence>
<dbReference type="Proteomes" id="UP001204144">
    <property type="component" value="Unassembled WGS sequence"/>
</dbReference>
<evidence type="ECO:0000313" key="2">
    <source>
        <dbReference type="Proteomes" id="UP001204144"/>
    </source>
</evidence>
<protein>
    <submittedName>
        <fullName evidence="1">Uncharacterized protein</fullName>
    </submittedName>
</protein>
<proteinExistence type="predicted"/>
<dbReference type="EMBL" id="RJUF01000177">
    <property type="protein sequence ID" value="MCP9764840.1"/>
    <property type="molecule type" value="Genomic_DNA"/>
</dbReference>
<evidence type="ECO:0000313" key="1">
    <source>
        <dbReference type="EMBL" id="MCP9764840.1"/>
    </source>
</evidence>